<keyword evidence="3 10" id="KW-0808">Transferase</keyword>
<protein>
    <recommendedName>
        <fullName evidence="10">Elongation of very long chain fatty acids protein</fullName>
        <ecNumber evidence="10">2.3.1.199</ecNumber>
    </recommendedName>
    <alternativeName>
        <fullName evidence="10">Very-long-chain 3-oxoacyl-CoA synthase</fullName>
    </alternativeName>
</protein>
<evidence type="ECO:0000256" key="6">
    <source>
        <dbReference type="ARBA" id="ARBA00022989"/>
    </source>
</evidence>
<keyword evidence="9 10" id="KW-0275">Fatty acid biosynthesis</keyword>
<keyword evidence="12" id="KW-1185">Reference proteome</keyword>
<evidence type="ECO:0000256" key="1">
    <source>
        <dbReference type="ARBA" id="ARBA00004141"/>
    </source>
</evidence>
<organism evidence="11">
    <name type="scientific">Oppiella nova</name>
    <dbReference type="NCBI Taxonomy" id="334625"/>
    <lineage>
        <taxon>Eukaryota</taxon>
        <taxon>Metazoa</taxon>
        <taxon>Ecdysozoa</taxon>
        <taxon>Arthropoda</taxon>
        <taxon>Chelicerata</taxon>
        <taxon>Arachnida</taxon>
        <taxon>Acari</taxon>
        <taxon>Acariformes</taxon>
        <taxon>Sarcoptiformes</taxon>
        <taxon>Oribatida</taxon>
        <taxon>Brachypylina</taxon>
        <taxon>Oppioidea</taxon>
        <taxon>Oppiidae</taxon>
        <taxon>Oppiella</taxon>
    </lineage>
</organism>
<dbReference type="Pfam" id="PF01151">
    <property type="entry name" value="ELO"/>
    <property type="match status" value="1"/>
</dbReference>
<comment type="catalytic activity">
    <reaction evidence="10">
        <text>a very-long-chain acyl-CoA + malonyl-CoA + H(+) = a very-long-chain 3-oxoacyl-CoA + CO2 + CoA</text>
        <dbReference type="Rhea" id="RHEA:32727"/>
        <dbReference type="ChEBI" id="CHEBI:15378"/>
        <dbReference type="ChEBI" id="CHEBI:16526"/>
        <dbReference type="ChEBI" id="CHEBI:57287"/>
        <dbReference type="ChEBI" id="CHEBI:57384"/>
        <dbReference type="ChEBI" id="CHEBI:90725"/>
        <dbReference type="ChEBI" id="CHEBI:90736"/>
        <dbReference type="EC" id="2.3.1.199"/>
    </reaction>
</comment>
<accession>A0A7R9M7C9</accession>
<proteinExistence type="inferred from homology"/>
<dbReference type="GO" id="GO:0005789">
    <property type="term" value="C:endoplasmic reticulum membrane"/>
    <property type="evidence" value="ECO:0007669"/>
    <property type="project" value="TreeGrafter"/>
</dbReference>
<comment type="similarity">
    <text evidence="10">Belongs to the ELO family.</text>
</comment>
<evidence type="ECO:0000256" key="2">
    <source>
        <dbReference type="ARBA" id="ARBA00022516"/>
    </source>
</evidence>
<evidence type="ECO:0000256" key="8">
    <source>
        <dbReference type="ARBA" id="ARBA00023136"/>
    </source>
</evidence>
<dbReference type="GO" id="GO:0034626">
    <property type="term" value="P:fatty acid elongation, polyunsaturated fatty acid"/>
    <property type="evidence" value="ECO:0007669"/>
    <property type="project" value="TreeGrafter"/>
</dbReference>
<evidence type="ECO:0000313" key="11">
    <source>
        <dbReference type="EMBL" id="CAD7654677.1"/>
    </source>
</evidence>
<gene>
    <name evidence="11" type="ORF">ONB1V03_LOCUS11322</name>
</gene>
<evidence type="ECO:0000256" key="3">
    <source>
        <dbReference type="ARBA" id="ARBA00022679"/>
    </source>
</evidence>
<evidence type="ECO:0000256" key="7">
    <source>
        <dbReference type="ARBA" id="ARBA00023098"/>
    </source>
</evidence>
<keyword evidence="4 10" id="KW-0812">Transmembrane</keyword>
<evidence type="ECO:0000313" key="12">
    <source>
        <dbReference type="Proteomes" id="UP000728032"/>
    </source>
</evidence>
<reference evidence="11" key="1">
    <citation type="submission" date="2020-11" db="EMBL/GenBank/DDBJ databases">
        <authorList>
            <person name="Tran Van P."/>
        </authorList>
    </citation>
    <scope>NUCLEOTIDE SEQUENCE</scope>
</reference>
<dbReference type="OrthoDB" id="434092at2759"/>
<keyword evidence="8 10" id="KW-0472">Membrane</keyword>
<dbReference type="GO" id="GO:0009922">
    <property type="term" value="F:fatty acid elongase activity"/>
    <property type="evidence" value="ECO:0007669"/>
    <property type="project" value="UniProtKB-EC"/>
</dbReference>
<dbReference type="GO" id="GO:0019367">
    <property type="term" value="P:fatty acid elongation, saturated fatty acid"/>
    <property type="evidence" value="ECO:0007669"/>
    <property type="project" value="TreeGrafter"/>
</dbReference>
<dbReference type="GO" id="GO:0042761">
    <property type="term" value="P:very long-chain fatty acid biosynthetic process"/>
    <property type="evidence" value="ECO:0007669"/>
    <property type="project" value="TreeGrafter"/>
</dbReference>
<evidence type="ECO:0000256" key="4">
    <source>
        <dbReference type="ARBA" id="ARBA00022692"/>
    </source>
</evidence>
<keyword evidence="2 10" id="KW-0444">Lipid biosynthesis</keyword>
<dbReference type="InterPro" id="IPR002076">
    <property type="entry name" value="ELO_fam"/>
</dbReference>
<evidence type="ECO:0000256" key="10">
    <source>
        <dbReference type="RuleBase" id="RU361115"/>
    </source>
</evidence>
<keyword evidence="6 10" id="KW-1133">Transmembrane helix</keyword>
<dbReference type="GO" id="GO:0034625">
    <property type="term" value="P:fatty acid elongation, monounsaturated fatty acid"/>
    <property type="evidence" value="ECO:0007669"/>
    <property type="project" value="TreeGrafter"/>
</dbReference>
<evidence type="ECO:0000256" key="9">
    <source>
        <dbReference type="ARBA" id="ARBA00023160"/>
    </source>
</evidence>
<dbReference type="EMBL" id="CAJPVJ010008340">
    <property type="protein sequence ID" value="CAG2171864.1"/>
    <property type="molecule type" value="Genomic_DNA"/>
</dbReference>
<dbReference type="AlphaFoldDB" id="A0A7R9M7C9"/>
<keyword evidence="7 10" id="KW-0443">Lipid metabolism</keyword>
<comment type="caution">
    <text evidence="10">Lacks conserved residue(s) required for the propagation of feature annotation.</text>
</comment>
<dbReference type="PANTHER" id="PTHR11157">
    <property type="entry name" value="FATTY ACID ACYL TRANSFERASE-RELATED"/>
    <property type="match status" value="1"/>
</dbReference>
<name>A0A7R9M7C9_9ACAR</name>
<dbReference type="EC" id="2.3.1.199" evidence="10"/>
<keyword evidence="5 10" id="KW-0276">Fatty acid metabolism</keyword>
<feature type="transmembrane region" description="Helical" evidence="10">
    <location>
        <begin position="59"/>
        <end position="82"/>
    </location>
</feature>
<dbReference type="EMBL" id="OC923165">
    <property type="protein sequence ID" value="CAD7654677.1"/>
    <property type="molecule type" value="Genomic_DNA"/>
</dbReference>
<feature type="transmembrane region" description="Helical" evidence="10">
    <location>
        <begin position="12"/>
        <end position="39"/>
    </location>
</feature>
<evidence type="ECO:0000256" key="5">
    <source>
        <dbReference type="ARBA" id="ARBA00022832"/>
    </source>
</evidence>
<dbReference type="PANTHER" id="PTHR11157:SF21">
    <property type="entry name" value="ELONGATION OF VERY LONG CHAIN FATTY ACIDS PROTEIN"/>
    <property type="match status" value="1"/>
</dbReference>
<dbReference type="GO" id="GO:0030148">
    <property type="term" value="P:sphingolipid biosynthetic process"/>
    <property type="evidence" value="ECO:0007669"/>
    <property type="project" value="TreeGrafter"/>
</dbReference>
<dbReference type="Proteomes" id="UP000728032">
    <property type="component" value="Unassembled WGS sequence"/>
</dbReference>
<sequence>MKSRPAYTLRHTMLLYNTVLVIFNVYFFIEALVCIRFGLDLFDFEFPNKYDVSTRSLRLIYSGYAYFLSKFLDLFDTVFFVLRKKYSQVS</sequence>
<comment type="subcellular location">
    <subcellularLocation>
        <location evidence="1">Membrane</location>
        <topology evidence="1">Multi-pass membrane protein</topology>
    </subcellularLocation>
</comment>